<dbReference type="AlphaFoldDB" id="A0A0F0ICT4"/>
<comment type="caution">
    <text evidence="4">The sequence shown here is derived from an EMBL/GenBank/DDBJ whole genome shotgun (WGS) entry which is preliminary data.</text>
</comment>
<keyword evidence="1" id="KW-0175">Coiled coil</keyword>
<feature type="domain" description="Apple" evidence="3">
    <location>
        <begin position="307"/>
        <end position="395"/>
    </location>
</feature>
<dbReference type="InterPro" id="IPR003609">
    <property type="entry name" value="Pan_app"/>
</dbReference>
<protein>
    <recommendedName>
        <fullName evidence="3">Apple domain-containing protein</fullName>
    </recommendedName>
</protein>
<dbReference type="PROSITE" id="PS50948">
    <property type="entry name" value="PAN"/>
    <property type="match status" value="1"/>
</dbReference>
<dbReference type="EMBL" id="JZEE01000544">
    <property type="protein sequence ID" value="KJK63738.1"/>
    <property type="molecule type" value="Genomic_DNA"/>
</dbReference>
<feature type="chain" id="PRO_5002443359" description="Apple domain-containing protein" evidence="2">
    <location>
        <begin position="19"/>
        <end position="405"/>
    </location>
</feature>
<name>A0A0F0ICT4_ASPPU</name>
<dbReference type="Proteomes" id="UP000033540">
    <property type="component" value="Unassembled WGS sequence"/>
</dbReference>
<evidence type="ECO:0000313" key="4">
    <source>
        <dbReference type="EMBL" id="KJK63738.1"/>
    </source>
</evidence>
<gene>
    <name evidence="4" type="ORF">P875_00064805</name>
</gene>
<feature type="signal peptide" evidence="2">
    <location>
        <begin position="1"/>
        <end position="18"/>
    </location>
</feature>
<organism evidence="4 5">
    <name type="scientific">Aspergillus parasiticus (strain ATCC 56775 / NRRL 5862 / SRRC 143 / SU-1)</name>
    <dbReference type="NCBI Taxonomy" id="1403190"/>
    <lineage>
        <taxon>Eukaryota</taxon>
        <taxon>Fungi</taxon>
        <taxon>Dikarya</taxon>
        <taxon>Ascomycota</taxon>
        <taxon>Pezizomycotina</taxon>
        <taxon>Eurotiomycetes</taxon>
        <taxon>Eurotiomycetidae</taxon>
        <taxon>Eurotiales</taxon>
        <taxon>Aspergillaceae</taxon>
        <taxon>Aspergillus</taxon>
        <taxon>Aspergillus subgen. Circumdati</taxon>
    </lineage>
</organism>
<sequence length="405" mass="45545">MFGTPLLLLFPLITSVLSKTSDAEYNKICPRGDDLVTLPSGNKVRYLCDDCLIDPAAEPRSAKTIEECADLCSTEDCKATIWDKGLCFSSKLTYIGPSPGSSPDCIWMTSQTCLDSKDDCAKCVNDKEECENQKRKCEDALAKCKPGDDECEKKARKCQNDLATCEDDKAKAEKKERKCQDDLTTCEDGKNDLEKEKRKCETDLARCKPGDDECEKKARKCQNDLVTCEDDKDKSEKKERKCQKDLSACEDEKTECEKKERNCQADLQDAQKKVSDLQKSVDQCGDDLDKCKKSGSSWGKTDGEIKCKSGSLTTATLNGNKWYTLCGFIINDVKNGVRGLTLKQCVESCSEDDKCRAITYDDHKGECYLAHKFKTGDMRAHIPFKHNVNWTEPTLIYRSLYTELQ</sequence>
<accession>A0A0F0ICT4</accession>
<dbReference type="OrthoDB" id="4462933at2759"/>
<feature type="coiled-coil region" evidence="1">
    <location>
        <begin position="253"/>
        <end position="287"/>
    </location>
</feature>
<dbReference type="SUPFAM" id="SSF57414">
    <property type="entry name" value="Hairpin loop containing domain-like"/>
    <property type="match status" value="1"/>
</dbReference>
<reference evidence="4 5" key="1">
    <citation type="submission" date="2015-02" db="EMBL/GenBank/DDBJ databases">
        <title>Draft genome sequence of Aspergillus parasiticus SU-1.</title>
        <authorList>
            <person name="Yu J."/>
            <person name="Fedorova N."/>
            <person name="Yin Y."/>
            <person name="Losada L."/>
            <person name="Zafar N."/>
            <person name="Taujale R."/>
            <person name="Ehrlich K.C."/>
            <person name="Bhatnagar D."/>
            <person name="Cleveland T.E."/>
            <person name="Bennett J.W."/>
            <person name="Nierman W.C."/>
        </authorList>
    </citation>
    <scope>NUCLEOTIDE SEQUENCE [LARGE SCALE GENOMIC DNA]</scope>
    <source>
        <strain evidence="5">ATCC 56775 / NRRL 5862 / SRRC 143 / SU-1</strain>
    </source>
</reference>
<evidence type="ECO:0000259" key="3">
    <source>
        <dbReference type="PROSITE" id="PS50948"/>
    </source>
</evidence>
<dbReference type="Pfam" id="PF00024">
    <property type="entry name" value="PAN_1"/>
    <property type="match status" value="1"/>
</dbReference>
<evidence type="ECO:0000256" key="1">
    <source>
        <dbReference type="SAM" id="Coils"/>
    </source>
</evidence>
<evidence type="ECO:0000313" key="5">
    <source>
        <dbReference type="Proteomes" id="UP000033540"/>
    </source>
</evidence>
<evidence type="ECO:0000256" key="2">
    <source>
        <dbReference type="SAM" id="SignalP"/>
    </source>
</evidence>
<keyword evidence="2" id="KW-0732">Signal</keyword>
<proteinExistence type="predicted"/>